<dbReference type="Gene3D" id="3.90.380.10">
    <property type="entry name" value="Naphthalene 1,2-dioxygenase Alpha Subunit, Chain A, domain 1"/>
    <property type="match status" value="1"/>
</dbReference>
<name>A0ABU8H5U6_9SPHN</name>
<dbReference type="PROSITE" id="PS51296">
    <property type="entry name" value="RIESKE"/>
    <property type="match status" value="1"/>
</dbReference>
<feature type="compositionally biased region" description="Pro residues" evidence="6">
    <location>
        <begin position="343"/>
        <end position="357"/>
    </location>
</feature>
<dbReference type="GO" id="GO:0051213">
    <property type="term" value="F:dioxygenase activity"/>
    <property type="evidence" value="ECO:0007669"/>
    <property type="project" value="UniProtKB-KW"/>
</dbReference>
<reference evidence="8 9" key="1">
    <citation type="journal article" date="2013" name="Int. J. Syst. Evol. Microbiol.">
        <title>Sphingomonas kyungheensis sp. nov., a bacterium with ginsenoside-converting activity isolated from soil of a ginseng field.</title>
        <authorList>
            <person name="Son H.M."/>
            <person name="Yang J.E."/>
            <person name="Park Y."/>
            <person name="Han C.K."/>
            <person name="Kim S.G."/>
            <person name="Kook M."/>
            <person name="Yi T.H."/>
        </authorList>
    </citation>
    <scope>NUCLEOTIDE SEQUENCE [LARGE SCALE GENOMIC DNA]</scope>
    <source>
        <strain evidence="8 9">LMG 26582</strain>
    </source>
</reference>
<dbReference type="EC" id="1.14.13.-" evidence="8"/>
<sequence length="357" mass="40674">MFLQDRWYVAAWDHEVDRQPMARVICGEPVVLYRKFDRSIAALHDACPHRMLPLSMGLKEGDNLRCRYHGMLFDPDGAVLEMPIKGERPNQALCVRRYPVVERHRLIWVWIGDPARADDTLVPDFWPCSHPDWTFDGGYYPIACDYRLVIDNLMDLTHETYTHQGSIGQPELMEAAIETEVRGEEVFVTRWMPGVNAPPFWRDALKQDGPVDRWQICRFIAPSSILIDVGVAPVGAGATIEDHDQGVRGMVIDALTPESETTTHYFWGMARNFDIRDQGFTERFKAQQGRVFAEDVEVLEAQQRSIERNPGMKLRGFSIDAGGVRSRQVLARLIRAQQEEAQPVPPTPEPVPSPAHF</sequence>
<proteinExistence type="predicted"/>
<keyword evidence="4" id="KW-0408">Iron</keyword>
<dbReference type="InterPro" id="IPR050584">
    <property type="entry name" value="Cholesterol_7-desaturase"/>
</dbReference>
<dbReference type="EMBL" id="JBBBDM010000008">
    <property type="protein sequence ID" value="MEI5688327.1"/>
    <property type="molecule type" value="Genomic_DNA"/>
</dbReference>
<feature type="domain" description="Rieske" evidence="7">
    <location>
        <begin position="7"/>
        <end position="109"/>
    </location>
</feature>
<protein>
    <submittedName>
        <fullName evidence="8">Aromatic ring-hydroxylating dioxygenase subunit alpha</fullName>
        <ecNumber evidence="8">1.14.13.-</ecNumber>
    </submittedName>
</protein>
<dbReference type="PANTHER" id="PTHR21266:SF60">
    <property type="entry name" value="3-KETOSTEROID-9-ALPHA-MONOOXYGENASE, OXYGENASE COMPONENT"/>
    <property type="match status" value="1"/>
</dbReference>
<dbReference type="SUPFAM" id="SSF50022">
    <property type="entry name" value="ISP domain"/>
    <property type="match status" value="1"/>
</dbReference>
<keyword evidence="5" id="KW-0411">Iron-sulfur</keyword>
<evidence type="ECO:0000313" key="9">
    <source>
        <dbReference type="Proteomes" id="UP001367771"/>
    </source>
</evidence>
<evidence type="ECO:0000256" key="5">
    <source>
        <dbReference type="ARBA" id="ARBA00023014"/>
    </source>
</evidence>
<evidence type="ECO:0000256" key="6">
    <source>
        <dbReference type="SAM" id="MobiDB-lite"/>
    </source>
</evidence>
<dbReference type="Gene3D" id="2.102.10.10">
    <property type="entry name" value="Rieske [2Fe-2S] iron-sulphur domain"/>
    <property type="match status" value="1"/>
</dbReference>
<evidence type="ECO:0000256" key="2">
    <source>
        <dbReference type="ARBA" id="ARBA00022723"/>
    </source>
</evidence>
<evidence type="ECO:0000256" key="3">
    <source>
        <dbReference type="ARBA" id="ARBA00023002"/>
    </source>
</evidence>
<feature type="region of interest" description="Disordered" evidence="6">
    <location>
        <begin position="337"/>
        <end position="357"/>
    </location>
</feature>
<dbReference type="PANTHER" id="PTHR21266">
    <property type="entry name" value="IRON-SULFUR DOMAIN CONTAINING PROTEIN"/>
    <property type="match status" value="1"/>
</dbReference>
<evidence type="ECO:0000256" key="4">
    <source>
        <dbReference type="ARBA" id="ARBA00023004"/>
    </source>
</evidence>
<dbReference type="Pfam" id="PF19112">
    <property type="entry name" value="VanA_C"/>
    <property type="match status" value="1"/>
</dbReference>
<keyword evidence="1" id="KW-0001">2Fe-2S</keyword>
<comment type="caution">
    <text evidence="8">The sequence shown here is derived from an EMBL/GenBank/DDBJ whole genome shotgun (WGS) entry which is preliminary data.</text>
</comment>
<evidence type="ECO:0000259" key="7">
    <source>
        <dbReference type="PROSITE" id="PS51296"/>
    </source>
</evidence>
<dbReference type="CDD" id="cd08878">
    <property type="entry name" value="RHO_alpha_C_DMO-like"/>
    <property type="match status" value="1"/>
</dbReference>
<keyword evidence="8" id="KW-0223">Dioxygenase</keyword>
<evidence type="ECO:0000256" key="1">
    <source>
        <dbReference type="ARBA" id="ARBA00022714"/>
    </source>
</evidence>
<dbReference type="RefSeq" id="WP_336545732.1">
    <property type="nucleotide sequence ID" value="NZ_JBBBDM010000008.1"/>
</dbReference>
<dbReference type="Pfam" id="PF00355">
    <property type="entry name" value="Rieske"/>
    <property type="match status" value="1"/>
</dbReference>
<dbReference type="InterPro" id="IPR044043">
    <property type="entry name" value="VanA_C_cat"/>
</dbReference>
<keyword evidence="9" id="KW-1185">Reference proteome</keyword>
<organism evidence="8 9">
    <name type="scientific">Sphingomonas kyungheensis</name>
    <dbReference type="NCBI Taxonomy" id="1069987"/>
    <lineage>
        <taxon>Bacteria</taxon>
        <taxon>Pseudomonadati</taxon>
        <taxon>Pseudomonadota</taxon>
        <taxon>Alphaproteobacteria</taxon>
        <taxon>Sphingomonadales</taxon>
        <taxon>Sphingomonadaceae</taxon>
        <taxon>Sphingomonas</taxon>
    </lineage>
</organism>
<dbReference type="SUPFAM" id="SSF55961">
    <property type="entry name" value="Bet v1-like"/>
    <property type="match status" value="1"/>
</dbReference>
<gene>
    <name evidence="8" type="ORF">V8201_14650</name>
</gene>
<dbReference type="InterPro" id="IPR017941">
    <property type="entry name" value="Rieske_2Fe-2S"/>
</dbReference>
<keyword evidence="2" id="KW-0479">Metal-binding</keyword>
<accession>A0ABU8H5U6</accession>
<dbReference type="Proteomes" id="UP001367771">
    <property type="component" value="Unassembled WGS sequence"/>
</dbReference>
<evidence type="ECO:0000313" key="8">
    <source>
        <dbReference type="EMBL" id="MEI5688327.1"/>
    </source>
</evidence>
<dbReference type="InterPro" id="IPR036922">
    <property type="entry name" value="Rieske_2Fe-2S_sf"/>
</dbReference>
<keyword evidence="3 8" id="KW-0560">Oxidoreductase</keyword>